<dbReference type="EMBL" id="CAQQ02031655">
    <property type="status" value="NOT_ANNOTATED_CDS"/>
    <property type="molecule type" value="Genomic_DNA"/>
</dbReference>
<dbReference type="SUPFAM" id="SSF51430">
    <property type="entry name" value="NAD(P)-linked oxidoreductase"/>
    <property type="match status" value="1"/>
</dbReference>
<dbReference type="InterPro" id="IPR023210">
    <property type="entry name" value="NADP_OxRdtase_dom"/>
</dbReference>
<reference evidence="2" key="2">
    <citation type="submission" date="2015-06" db="UniProtKB">
        <authorList>
            <consortium name="EnsemblMetazoa"/>
        </authorList>
    </citation>
    <scope>IDENTIFICATION</scope>
</reference>
<dbReference type="Pfam" id="PF00248">
    <property type="entry name" value="Aldo_ket_red"/>
    <property type="match status" value="1"/>
</dbReference>
<dbReference type="InterPro" id="IPR020471">
    <property type="entry name" value="AKR"/>
</dbReference>
<evidence type="ECO:0000313" key="2">
    <source>
        <dbReference type="EnsemblMetazoa" id="MESCA002294-PA"/>
    </source>
</evidence>
<proteinExistence type="predicted"/>
<dbReference type="EnsemblMetazoa" id="MESCA002294-RA">
    <property type="protein sequence ID" value="MESCA002294-PA"/>
    <property type="gene ID" value="MESCA002294"/>
</dbReference>
<dbReference type="HOGENOM" id="CLU_023205_19_3_1"/>
<dbReference type="GO" id="GO:0016491">
    <property type="term" value="F:oxidoreductase activity"/>
    <property type="evidence" value="ECO:0007669"/>
    <property type="project" value="InterPro"/>
</dbReference>
<sequence length="75" mass="8339">MASKIPSTKHSNGTQMQSIGLGTYTSLGGDCERSVKHAIDVGYRHFDTAYFYENENEVGKAIRDKISEGVIKRED</sequence>
<dbReference type="OMA" id="KQGVIWA"/>
<evidence type="ECO:0000313" key="3">
    <source>
        <dbReference type="Proteomes" id="UP000015102"/>
    </source>
</evidence>
<organism evidence="2 3">
    <name type="scientific">Megaselia scalaris</name>
    <name type="common">Humpbacked fly</name>
    <name type="synonym">Phora scalaris</name>
    <dbReference type="NCBI Taxonomy" id="36166"/>
    <lineage>
        <taxon>Eukaryota</taxon>
        <taxon>Metazoa</taxon>
        <taxon>Ecdysozoa</taxon>
        <taxon>Arthropoda</taxon>
        <taxon>Hexapoda</taxon>
        <taxon>Insecta</taxon>
        <taxon>Pterygota</taxon>
        <taxon>Neoptera</taxon>
        <taxon>Endopterygota</taxon>
        <taxon>Diptera</taxon>
        <taxon>Brachycera</taxon>
        <taxon>Muscomorpha</taxon>
        <taxon>Platypezoidea</taxon>
        <taxon>Phoridae</taxon>
        <taxon>Megaseliini</taxon>
        <taxon>Megaselia</taxon>
    </lineage>
</organism>
<protein>
    <recommendedName>
        <fullName evidence="1">NADP-dependent oxidoreductase domain-containing protein</fullName>
    </recommendedName>
</protein>
<dbReference type="Proteomes" id="UP000015102">
    <property type="component" value="Unassembled WGS sequence"/>
</dbReference>
<dbReference type="InterPro" id="IPR018170">
    <property type="entry name" value="Aldo/ket_reductase_CS"/>
</dbReference>
<dbReference type="PROSITE" id="PS00798">
    <property type="entry name" value="ALDOKETO_REDUCTASE_1"/>
    <property type="match status" value="1"/>
</dbReference>
<dbReference type="AlphaFoldDB" id="T1GFZ1"/>
<reference evidence="3" key="1">
    <citation type="submission" date="2013-02" db="EMBL/GenBank/DDBJ databases">
        <authorList>
            <person name="Hughes D."/>
        </authorList>
    </citation>
    <scope>NUCLEOTIDE SEQUENCE</scope>
    <source>
        <strain>Durham</strain>
        <strain evidence="3">NC isolate 2 -- Noor lab</strain>
    </source>
</reference>
<name>T1GFZ1_MEGSC</name>
<feature type="domain" description="NADP-dependent oxidoreductase" evidence="1">
    <location>
        <begin position="20"/>
        <end position="64"/>
    </location>
</feature>
<keyword evidence="3" id="KW-1185">Reference proteome</keyword>
<dbReference type="InterPro" id="IPR036812">
    <property type="entry name" value="NAD(P)_OxRdtase_dom_sf"/>
</dbReference>
<evidence type="ECO:0000259" key="1">
    <source>
        <dbReference type="Pfam" id="PF00248"/>
    </source>
</evidence>
<dbReference type="STRING" id="36166.T1GFZ1"/>
<dbReference type="PANTHER" id="PTHR11732">
    <property type="entry name" value="ALDO/KETO REDUCTASE"/>
    <property type="match status" value="1"/>
</dbReference>
<accession>T1GFZ1</accession>
<dbReference type="Gene3D" id="3.20.20.100">
    <property type="entry name" value="NADP-dependent oxidoreductase domain"/>
    <property type="match status" value="1"/>
</dbReference>